<sequence length="174" mass="19037">MVFFFFFFLAVILGPAVGPLRQLGQKAGLRIRPGHHHQHPVLLPRHLHREPPDRDPGGPPGPGFLPHDLLRGGRDGRRPADRVGRPELQGHRAGAGDVRRRGAERDLAADVHELRVHGRGLRRELAQHRGPEPGRGPDPGAARFGRDGGFQDGAWLRGYKNGVGECEGRCCGSL</sequence>
<feature type="signal peptide" evidence="2">
    <location>
        <begin position="1"/>
        <end position="18"/>
    </location>
</feature>
<protein>
    <recommendedName>
        <fullName evidence="5">Secreted protein</fullName>
    </recommendedName>
</protein>
<proteinExistence type="predicted"/>
<feature type="compositionally biased region" description="Basic and acidic residues" evidence="1">
    <location>
        <begin position="68"/>
        <end position="90"/>
    </location>
</feature>
<organism evidence="3 4">
    <name type="scientific">Linum tenue</name>
    <dbReference type="NCBI Taxonomy" id="586396"/>
    <lineage>
        <taxon>Eukaryota</taxon>
        <taxon>Viridiplantae</taxon>
        <taxon>Streptophyta</taxon>
        <taxon>Embryophyta</taxon>
        <taxon>Tracheophyta</taxon>
        <taxon>Spermatophyta</taxon>
        <taxon>Magnoliopsida</taxon>
        <taxon>eudicotyledons</taxon>
        <taxon>Gunneridae</taxon>
        <taxon>Pentapetalae</taxon>
        <taxon>rosids</taxon>
        <taxon>fabids</taxon>
        <taxon>Malpighiales</taxon>
        <taxon>Linaceae</taxon>
        <taxon>Linum</taxon>
    </lineage>
</organism>
<reference evidence="3" key="1">
    <citation type="submission" date="2022-08" db="EMBL/GenBank/DDBJ databases">
        <authorList>
            <person name="Gutierrez-Valencia J."/>
        </authorList>
    </citation>
    <scope>NUCLEOTIDE SEQUENCE</scope>
</reference>
<comment type="caution">
    <text evidence="3">The sequence shown here is derived from an EMBL/GenBank/DDBJ whole genome shotgun (WGS) entry which is preliminary data.</text>
</comment>
<dbReference type="Proteomes" id="UP001154282">
    <property type="component" value="Unassembled WGS sequence"/>
</dbReference>
<feature type="chain" id="PRO_5043583684" description="Secreted protein" evidence="2">
    <location>
        <begin position="19"/>
        <end position="174"/>
    </location>
</feature>
<dbReference type="EMBL" id="CAMGYJ010000004">
    <property type="protein sequence ID" value="CAI0408014.1"/>
    <property type="molecule type" value="Genomic_DNA"/>
</dbReference>
<gene>
    <name evidence="3" type="ORF">LITE_LOCUS13787</name>
</gene>
<keyword evidence="2" id="KW-0732">Signal</keyword>
<evidence type="ECO:0008006" key="5">
    <source>
        <dbReference type="Google" id="ProtNLM"/>
    </source>
</evidence>
<feature type="region of interest" description="Disordered" evidence="1">
    <location>
        <begin position="40"/>
        <end position="101"/>
    </location>
</feature>
<keyword evidence="4" id="KW-1185">Reference proteome</keyword>
<evidence type="ECO:0000313" key="3">
    <source>
        <dbReference type="EMBL" id="CAI0408014.1"/>
    </source>
</evidence>
<name>A0AAV0JGT9_9ROSI</name>
<evidence type="ECO:0000256" key="2">
    <source>
        <dbReference type="SAM" id="SignalP"/>
    </source>
</evidence>
<dbReference type="AlphaFoldDB" id="A0AAV0JGT9"/>
<feature type="compositionally biased region" description="Basic and acidic residues" evidence="1">
    <location>
        <begin position="122"/>
        <end position="132"/>
    </location>
</feature>
<accession>A0AAV0JGT9</accession>
<evidence type="ECO:0000313" key="4">
    <source>
        <dbReference type="Proteomes" id="UP001154282"/>
    </source>
</evidence>
<feature type="region of interest" description="Disordered" evidence="1">
    <location>
        <begin position="122"/>
        <end position="149"/>
    </location>
</feature>
<evidence type="ECO:0000256" key="1">
    <source>
        <dbReference type="SAM" id="MobiDB-lite"/>
    </source>
</evidence>